<comment type="caution">
    <text evidence="1">The sequence shown here is derived from an EMBL/GenBank/DDBJ whole genome shotgun (WGS) entry which is preliminary data.</text>
</comment>
<dbReference type="OrthoDB" id="10334296at2759"/>
<name>A0A812ISI3_SYMPI</name>
<dbReference type="SUPFAM" id="SSF51197">
    <property type="entry name" value="Clavaminate synthase-like"/>
    <property type="match status" value="1"/>
</dbReference>
<sequence length="280" mass="32367">MVRPRESSCDDYPRVLKGWLSETDVAHLKQIYKTTVEEGFANRKERNRPIQYYDLLRYMHTCQPHDVRLQEIIEKIHQQVQKRFGPGYLIVHDFWSYRAPGSFPAPIMHTDPAFWMTGRTDGFNLWFLLDHKDMAYGIDVLTKEDNQELYSCGALGLPHGPPFLFAGKSSACPAFVHRIPLRKWPVLFEWQNDLANALGTLCCAASTWWLQKAVNLGKTMQEVLPAWAFRGLLHAFGWLGSLYPLPPMTLKPRRFELEIGDANVIRQDELHASDKEPLKE</sequence>
<dbReference type="Proteomes" id="UP000649617">
    <property type="component" value="Unassembled WGS sequence"/>
</dbReference>
<proteinExistence type="predicted"/>
<gene>
    <name evidence="1" type="ORF">SPIL2461_LOCUS293</name>
</gene>
<keyword evidence="2" id="KW-1185">Reference proteome</keyword>
<accession>A0A812ISI3</accession>
<dbReference type="AlphaFoldDB" id="A0A812ISI3"/>
<feature type="non-terminal residue" evidence="1">
    <location>
        <position position="280"/>
    </location>
</feature>
<evidence type="ECO:0000313" key="1">
    <source>
        <dbReference type="EMBL" id="CAE7154152.1"/>
    </source>
</evidence>
<organism evidence="1 2">
    <name type="scientific">Symbiodinium pilosum</name>
    <name type="common">Dinoflagellate</name>
    <dbReference type="NCBI Taxonomy" id="2952"/>
    <lineage>
        <taxon>Eukaryota</taxon>
        <taxon>Sar</taxon>
        <taxon>Alveolata</taxon>
        <taxon>Dinophyceae</taxon>
        <taxon>Suessiales</taxon>
        <taxon>Symbiodiniaceae</taxon>
        <taxon>Symbiodinium</taxon>
    </lineage>
</organism>
<reference evidence="1" key="1">
    <citation type="submission" date="2021-02" db="EMBL/GenBank/DDBJ databases">
        <authorList>
            <person name="Dougan E. K."/>
            <person name="Rhodes N."/>
            <person name="Thang M."/>
            <person name="Chan C."/>
        </authorList>
    </citation>
    <scope>NUCLEOTIDE SEQUENCE</scope>
</reference>
<protein>
    <submittedName>
        <fullName evidence="1">Uncharacterized protein</fullName>
    </submittedName>
</protein>
<dbReference type="EMBL" id="CAJNIZ010000130">
    <property type="protein sequence ID" value="CAE7154152.1"/>
    <property type="molecule type" value="Genomic_DNA"/>
</dbReference>
<evidence type="ECO:0000313" key="2">
    <source>
        <dbReference type="Proteomes" id="UP000649617"/>
    </source>
</evidence>